<sequence>MSQVEVDAPGRGFPGPVLGVPVLGGPVLGGPVPGGLPVVRTQALGARRNSYGLHQITMNPDSPLYSGLLSKALSWSAENILSLPESRAEEESPSPGSPSPGSPSPGSPSPGSPSPGSPSPGSPSPGSPSPGASLTPPCSRAASGAGLLQDPSTSASLVPGSDSQDPGGDPGRRRKAASQRGPNRSRWEQEEKEEIETRAVATSPDGRYLKFNIEIGRGSFKTVYKGLDTETTVEVAWCELQVRST</sequence>
<evidence type="ECO:0000313" key="3">
    <source>
        <dbReference type="Proteomes" id="UP001148018"/>
    </source>
</evidence>
<accession>A0A9Q0EIV6</accession>
<protein>
    <submittedName>
        <fullName evidence="2">Uncharacterized protein</fullName>
    </submittedName>
</protein>
<comment type="caution">
    <text evidence="2">The sequence shown here is derived from an EMBL/GenBank/DDBJ whole genome shotgun (WGS) entry which is preliminary data.</text>
</comment>
<dbReference type="PANTHER" id="PTHR13902">
    <property type="entry name" value="SERINE/THREONINE-PROTEIN KINASE WNK WITH NO LYSINE -RELATED"/>
    <property type="match status" value="1"/>
</dbReference>
<evidence type="ECO:0000256" key="1">
    <source>
        <dbReference type="SAM" id="MobiDB-lite"/>
    </source>
</evidence>
<dbReference type="Proteomes" id="UP001148018">
    <property type="component" value="Unassembled WGS sequence"/>
</dbReference>
<dbReference type="OrthoDB" id="4062651at2759"/>
<name>A0A9Q0EIV6_9TELE</name>
<evidence type="ECO:0000313" key="2">
    <source>
        <dbReference type="EMBL" id="KAJ3607731.1"/>
    </source>
</evidence>
<dbReference type="FunFam" id="3.30.200.20:FF:000494">
    <property type="entry name" value="serine/threonine-protein kinase WNK2 isoform X2"/>
    <property type="match status" value="1"/>
</dbReference>
<keyword evidence="3" id="KW-1185">Reference proteome</keyword>
<dbReference type="EMBL" id="JANIIK010000040">
    <property type="protein sequence ID" value="KAJ3607731.1"/>
    <property type="molecule type" value="Genomic_DNA"/>
</dbReference>
<dbReference type="Gene3D" id="3.30.200.20">
    <property type="entry name" value="Phosphorylase Kinase, domain 1"/>
    <property type="match status" value="1"/>
</dbReference>
<feature type="compositionally biased region" description="Pro residues" evidence="1">
    <location>
        <begin position="95"/>
        <end position="128"/>
    </location>
</feature>
<gene>
    <name evidence="2" type="ORF">NHX12_024782</name>
</gene>
<dbReference type="AlphaFoldDB" id="A0A9Q0EIV6"/>
<feature type="region of interest" description="Disordered" evidence="1">
    <location>
        <begin position="83"/>
        <end position="198"/>
    </location>
</feature>
<dbReference type="InterPro" id="IPR050588">
    <property type="entry name" value="WNK_Ser-Thr_kinase"/>
</dbReference>
<organism evidence="2 3">
    <name type="scientific">Muraenolepis orangiensis</name>
    <name type="common">Patagonian moray cod</name>
    <dbReference type="NCBI Taxonomy" id="630683"/>
    <lineage>
        <taxon>Eukaryota</taxon>
        <taxon>Metazoa</taxon>
        <taxon>Chordata</taxon>
        <taxon>Craniata</taxon>
        <taxon>Vertebrata</taxon>
        <taxon>Euteleostomi</taxon>
        <taxon>Actinopterygii</taxon>
        <taxon>Neopterygii</taxon>
        <taxon>Teleostei</taxon>
        <taxon>Neoteleostei</taxon>
        <taxon>Acanthomorphata</taxon>
        <taxon>Zeiogadaria</taxon>
        <taxon>Gadariae</taxon>
        <taxon>Gadiformes</taxon>
        <taxon>Muraenolepidoidei</taxon>
        <taxon>Muraenolepididae</taxon>
        <taxon>Muraenolepis</taxon>
    </lineage>
</organism>
<proteinExistence type="predicted"/>
<reference evidence="2" key="1">
    <citation type="submission" date="2022-07" db="EMBL/GenBank/DDBJ databases">
        <title>Chromosome-level genome of Muraenolepis orangiensis.</title>
        <authorList>
            <person name="Kim J."/>
        </authorList>
    </citation>
    <scope>NUCLEOTIDE SEQUENCE</scope>
    <source>
        <strain evidence="2">KU_S4_2022</strain>
        <tissue evidence="2">Muscle</tissue>
    </source>
</reference>